<sequence length="222" mass="25337">MESGNFYFLLKTENVQPLVSVLDELSHQLQANHELLAKVTAQADALTFPDLVAPPPPSSPKPEADSANSGLNYLLNQKYKLDEIVARNTKTYSDDATVDRLHKEIEALAAIYEGKRKRNQQMVKIIHEYEELIMETILPALRKDVLATDSDIDHRLVESKFAMVDAVYRRYVANVECLSRLIDVGRRLMAVLETYDDTHYQLLNQFEVLQNLKHNLVEIAMP</sequence>
<reference evidence="2 3" key="1">
    <citation type="submission" date="2019-07" db="EMBL/GenBank/DDBJ databases">
        <title>Genome assembly of two rare yeast pathogens: Diutina rugosa and Trichomonascus ciferrii.</title>
        <authorList>
            <person name="Mixao V."/>
            <person name="Saus E."/>
            <person name="Hansen A."/>
            <person name="Lass-Flor C."/>
            <person name="Gabaldon T."/>
        </authorList>
    </citation>
    <scope>NUCLEOTIDE SEQUENCE [LARGE SCALE GENOMIC DNA]</scope>
    <source>
        <strain evidence="2 3">CBS 613</strain>
    </source>
</reference>
<feature type="region of interest" description="Disordered" evidence="1">
    <location>
        <begin position="48"/>
        <end position="67"/>
    </location>
</feature>
<dbReference type="EMBL" id="SWFT01000124">
    <property type="protein sequence ID" value="KAA8899298.1"/>
    <property type="molecule type" value="Genomic_DNA"/>
</dbReference>
<evidence type="ECO:0000313" key="2">
    <source>
        <dbReference type="EMBL" id="KAA8899298.1"/>
    </source>
</evidence>
<dbReference type="AlphaFoldDB" id="A0A642UHW0"/>
<dbReference type="VEuPathDB" id="FungiDB:DIURU_004320"/>
<dbReference type="GeneID" id="54782971"/>
<evidence type="ECO:0000313" key="3">
    <source>
        <dbReference type="Proteomes" id="UP000449547"/>
    </source>
</evidence>
<proteinExistence type="predicted"/>
<dbReference type="OrthoDB" id="4023279at2759"/>
<dbReference type="Proteomes" id="UP000449547">
    <property type="component" value="Unassembled WGS sequence"/>
</dbReference>
<keyword evidence="3" id="KW-1185">Reference proteome</keyword>
<name>A0A642UHW0_DIURU</name>
<evidence type="ECO:0000256" key="1">
    <source>
        <dbReference type="SAM" id="MobiDB-lite"/>
    </source>
</evidence>
<comment type="caution">
    <text evidence="2">The sequence shown here is derived from an EMBL/GenBank/DDBJ whole genome shotgun (WGS) entry which is preliminary data.</text>
</comment>
<protein>
    <submittedName>
        <fullName evidence="2">Uncharacterized protein</fullName>
    </submittedName>
</protein>
<accession>A0A642UHW0</accession>
<dbReference type="RefSeq" id="XP_034010812.1">
    <property type="nucleotide sequence ID" value="XM_034157181.1"/>
</dbReference>
<dbReference type="OMA" id="YEKYIIR"/>
<organism evidence="2 3">
    <name type="scientific">Diutina rugosa</name>
    <name type="common">Yeast</name>
    <name type="synonym">Candida rugosa</name>
    <dbReference type="NCBI Taxonomy" id="5481"/>
    <lineage>
        <taxon>Eukaryota</taxon>
        <taxon>Fungi</taxon>
        <taxon>Dikarya</taxon>
        <taxon>Ascomycota</taxon>
        <taxon>Saccharomycotina</taxon>
        <taxon>Pichiomycetes</taxon>
        <taxon>Debaryomycetaceae</taxon>
        <taxon>Diutina</taxon>
    </lineage>
</organism>
<gene>
    <name evidence="2" type="ORF">DIURU_004320</name>
</gene>